<dbReference type="InterPro" id="IPR050925">
    <property type="entry name" value="Rhomboid_protease_S54"/>
</dbReference>
<evidence type="ECO:0000313" key="9">
    <source>
        <dbReference type="EMBL" id="MDQ0478470.1"/>
    </source>
</evidence>
<comment type="similarity">
    <text evidence="2">Belongs to the peptidase S54 family.</text>
</comment>
<accession>A0ABU0JN33</accession>
<protein>
    <submittedName>
        <fullName evidence="9">Rhomboid protease GluP</fullName>
        <ecNumber evidence="9">3.4.21.105</ecNumber>
    </submittedName>
</protein>
<feature type="domain" description="Peptidase S54 rhomboid" evidence="8">
    <location>
        <begin position="194"/>
        <end position="327"/>
    </location>
</feature>
<organism evidence="9 10">
    <name type="scientific">Hathewaya limosa</name>
    <name type="common">Clostridium limosum</name>
    <dbReference type="NCBI Taxonomy" id="1536"/>
    <lineage>
        <taxon>Bacteria</taxon>
        <taxon>Bacillati</taxon>
        <taxon>Bacillota</taxon>
        <taxon>Clostridia</taxon>
        <taxon>Eubacteriales</taxon>
        <taxon>Clostridiaceae</taxon>
        <taxon>Hathewaya</taxon>
    </lineage>
</organism>
<gene>
    <name evidence="9" type="ORF">QOZ93_000171</name>
</gene>
<evidence type="ECO:0000256" key="2">
    <source>
        <dbReference type="ARBA" id="ARBA00009045"/>
    </source>
</evidence>
<dbReference type="Proteomes" id="UP001224418">
    <property type="component" value="Unassembled WGS sequence"/>
</dbReference>
<keyword evidence="3 7" id="KW-0812">Transmembrane</keyword>
<dbReference type="PANTHER" id="PTHR43731:SF14">
    <property type="entry name" value="PRESENILIN-ASSOCIATED RHOMBOID-LIKE PROTEIN, MITOCHONDRIAL"/>
    <property type="match status" value="1"/>
</dbReference>
<dbReference type="RefSeq" id="WP_307354762.1">
    <property type="nucleotide sequence ID" value="NZ_BAAACJ010000024.1"/>
</dbReference>
<feature type="transmembrane region" description="Helical" evidence="7">
    <location>
        <begin position="258"/>
        <end position="279"/>
    </location>
</feature>
<reference evidence="9 10" key="1">
    <citation type="submission" date="2023-07" db="EMBL/GenBank/DDBJ databases">
        <title>Genomic Encyclopedia of Type Strains, Phase IV (KMG-IV): sequencing the most valuable type-strain genomes for metagenomic binning, comparative biology and taxonomic classification.</title>
        <authorList>
            <person name="Goeker M."/>
        </authorList>
    </citation>
    <scope>NUCLEOTIDE SEQUENCE [LARGE SCALE GENOMIC DNA]</scope>
    <source>
        <strain evidence="9 10">DSM 1400</strain>
    </source>
</reference>
<evidence type="ECO:0000256" key="3">
    <source>
        <dbReference type="ARBA" id="ARBA00022692"/>
    </source>
</evidence>
<dbReference type="SUPFAM" id="SSF144091">
    <property type="entry name" value="Rhomboid-like"/>
    <property type="match status" value="1"/>
</dbReference>
<evidence type="ECO:0000259" key="8">
    <source>
        <dbReference type="Pfam" id="PF01694"/>
    </source>
</evidence>
<dbReference type="EMBL" id="JAUSWN010000001">
    <property type="protein sequence ID" value="MDQ0478470.1"/>
    <property type="molecule type" value="Genomic_DNA"/>
</dbReference>
<proteinExistence type="inferred from homology"/>
<keyword evidence="5 7" id="KW-1133">Transmembrane helix</keyword>
<keyword evidence="6 7" id="KW-0472">Membrane</keyword>
<comment type="caution">
    <text evidence="9">The sequence shown here is derived from an EMBL/GenBank/DDBJ whole genome shotgun (WGS) entry which is preliminary data.</text>
</comment>
<dbReference type="InterPro" id="IPR035952">
    <property type="entry name" value="Rhomboid-like_sf"/>
</dbReference>
<keyword evidence="10" id="KW-1185">Reference proteome</keyword>
<feature type="transmembrane region" description="Helical" evidence="7">
    <location>
        <begin position="286"/>
        <end position="306"/>
    </location>
</feature>
<evidence type="ECO:0000256" key="1">
    <source>
        <dbReference type="ARBA" id="ARBA00004141"/>
    </source>
</evidence>
<keyword evidence="9" id="KW-0645">Protease</keyword>
<dbReference type="EC" id="3.4.21.105" evidence="9"/>
<evidence type="ECO:0000313" key="10">
    <source>
        <dbReference type="Proteomes" id="UP001224418"/>
    </source>
</evidence>
<dbReference type="GO" id="GO:0006508">
    <property type="term" value="P:proteolysis"/>
    <property type="evidence" value="ECO:0007669"/>
    <property type="project" value="UniProtKB-KW"/>
</dbReference>
<dbReference type="Pfam" id="PF01694">
    <property type="entry name" value="Rhomboid"/>
    <property type="match status" value="1"/>
</dbReference>
<dbReference type="InterPro" id="IPR022764">
    <property type="entry name" value="Peptidase_S54_rhomboid_dom"/>
</dbReference>
<evidence type="ECO:0000256" key="4">
    <source>
        <dbReference type="ARBA" id="ARBA00022801"/>
    </source>
</evidence>
<feature type="transmembrane region" description="Helical" evidence="7">
    <location>
        <begin position="147"/>
        <end position="166"/>
    </location>
</feature>
<evidence type="ECO:0000256" key="6">
    <source>
        <dbReference type="ARBA" id="ARBA00023136"/>
    </source>
</evidence>
<dbReference type="PANTHER" id="PTHR43731">
    <property type="entry name" value="RHOMBOID PROTEASE"/>
    <property type="match status" value="1"/>
</dbReference>
<evidence type="ECO:0000256" key="7">
    <source>
        <dbReference type="SAM" id="Phobius"/>
    </source>
</evidence>
<keyword evidence="4 9" id="KW-0378">Hydrolase</keyword>
<dbReference type="GO" id="GO:0008233">
    <property type="term" value="F:peptidase activity"/>
    <property type="evidence" value="ECO:0007669"/>
    <property type="project" value="UniProtKB-KW"/>
</dbReference>
<name>A0ABU0JN33_HATLI</name>
<comment type="subcellular location">
    <subcellularLocation>
        <location evidence="1">Membrane</location>
        <topology evidence="1">Multi-pass membrane protein</topology>
    </subcellularLocation>
</comment>
<feature type="transmembrane region" description="Helical" evidence="7">
    <location>
        <begin position="234"/>
        <end position="252"/>
    </location>
</feature>
<evidence type="ECO:0000256" key="5">
    <source>
        <dbReference type="ARBA" id="ARBA00022989"/>
    </source>
</evidence>
<feature type="transmembrane region" description="Helical" evidence="7">
    <location>
        <begin position="196"/>
        <end position="222"/>
    </location>
</feature>
<feature type="transmembrane region" description="Helical" evidence="7">
    <location>
        <begin position="312"/>
        <end position="330"/>
    </location>
</feature>
<sequence>MKDCNGELIQELINKKNYNLIEIKENENVKNIWCLSKMEYNKQCYILFLNKDTYENFNGYKQIILSNTRNSNIPIEIYFVVDINMISEEIIYKCIQNNMVILDFKNRSIKYVGNIEQKIRSDIEQSLQIITNRTIEKKNFIKNNKGTSIIIAINIIAFILTLFLNLKIGAGVLEINTSVLYKLGGLVNIALLNNQFYRFITCMFLHGGVAHIFFNMYALYAIGPVVENVYGTKNFLIIYFIAGLTASILSSFTLNGVAIGASGAIFGVLGAVLIFAYNAKGKIGKGLLYNIIAVIFINIIIGLSMPNIDNKAHIIGLVSGIVVSLGMYQYNRRKQ</sequence>
<dbReference type="Gene3D" id="1.20.1540.10">
    <property type="entry name" value="Rhomboid-like"/>
    <property type="match status" value="1"/>
</dbReference>